<evidence type="ECO:0000256" key="1">
    <source>
        <dbReference type="SAM" id="MobiDB-lite"/>
    </source>
</evidence>
<dbReference type="InterPro" id="IPR048887">
    <property type="entry name" value="NtrZ-like"/>
</dbReference>
<accession>A0A840A642</accession>
<dbReference type="Proteomes" id="UP000530564">
    <property type="component" value="Unassembled WGS sequence"/>
</dbReference>
<feature type="signal peptide" evidence="2">
    <location>
        <begin position="1"/>
        <end position="16"/>
    </location>
</feature>
<proteinExistence type="predicted"/>
<name>A0A840A642_9CAUL</name>
<protein>
    <submittedName>
        <fullName evidence="3">Uncharacterized protein</fullName>
    </submittedName>
</protein>
<dbReference type="AlphaFoldDB" id="A0A840A642"/>
<feature type="region of interest" description="Disordered" evidence="1">
    <location>
        <begin position="19"/>
        <end position="50"/>
    </location>
</feature>
<keyword evidence="4" id="KW-1185">Reference proteome</keyword>
<evidence type="ECO:0000313" key="3">
    <source>
        <dbReference type="EMBL" id="MBB3892697.1"/>
    </source>
</evidence>
<dbReference type="Pfam" id="PF20841">
    <property type="entry name" value="NtrZ"/>
    <property type="match status" value="1"/>
</dbReference>
<keyword evidence="2" id="KW-0732">Signal</keyword>
<organism evidence="3 4">
    <name type="scientific">Phenylobacterium haematophilum</name>
    <dbReference type="NCBI Taxonomy" id="98513"/>
    <lineage>
        <taxon>Bacteria</taxon>
        <taxon>Pseudomonadati</taxon>
        <taxon>Pseudomonadota</taxon>
        <taxon>Alphaproteobacteria</taxon>
        <taxon>Caulobacterales</taxon>
        <taxon>Caulobacteraceae</taxon>
        <taxon>Phenylobacterium</taxon>
    </lineage>
</organism>
<evidence type="ECO:0000313" key="4">
    <source>
        <dbReference type="Proteomes" id="UP000530564"/>
    </source>
</evidence>
<sequence>MIGAALLASGASAAHAQTSAASAAKGKTADFTVRSETSTSPQGNKSLKWDTRKGRWGVTLNLEQRGERDTQWNDVEAGAYFRVTPSLRVGGAVALGEKEAPAYKKTEPQESAPRVRLETAFKF</sequence>
<gene>
    <name evidence="3" type="ORF">GGQ61_003433</name>
</gene>
<comment type="caution">
    <text evidence="3">The sequence shown here is derived from an EMBL/GenBank/DDBJ whole genome shotgun (WGS) entry which is preliminary data.</text>
</comment>
<reference evidence="3 4" key="1">
    <citation type="submission" date="2020-08" db="EMBL/GenBank/DDBJ databases">
        <title>Genomic Encyclopedia of Type Strains, Phase IV (KMG-IV): sequencing the most valuable type-strain genomes for metagenomic binning, comparative biology and taxonomic classification.</title>
        <authorList>
            <person name="Goeker M."/>
        </authorList>
    </citation>
    <scope>NUCLEOTIDE SEQUENCE [LARGE SCALE GENOMIC DNA]</scope>
    <source>
        <strain evidence="3 4">DSM 21793</strain>
    </source>
</reference>
<dbReference type="EMBL" id="JACIDK010000005">
    <property type="protein sequence ID" value="MBB3892697.1"/>
    <property type="molecule type" value="Genomic_DNA"/>
</dbReference>
<feature type="chain" id="PRO_5033037014" evidence="2">
    <location>
        <begin position="17"/>
        <end position="123"/>
    </location>
</feature>
<evidence type="ECO:0000256" key="2">
    <source>
        <dbReference type="SAM" id="SignalP"/>
    </source>
</evidence>
<feature type="compositionally biased region" description="Polar residues" evidence="1">
    <location>
        <begin position="34"/>
        <end position="45"/>
    </location>
</feature>
<dbReference type="RefSeq" id="WP_183775409.1">
    <property type="nucleotide sequence ID" value="NZ_JACIDK010000005.1"/>
</dbReference>